<feature type="domain" description="Glycosyl hydrolase family 30 TIM-barrel" evidence="6">
    <location>
        <begin position="92"/>
        <end position="419"/>
    </location>
</feature>
<evidence type="ECO:0000256" key="5">
    <source>
        <dbReference type="SAM" id="SignalP"/>
    </source>
</evidence>
<dbReference type="PROSITE" id="PS51257">
    <property type="entry name" value="PROKAR_LIPOPROTEIN"/>
    <property type="match status" value="1"/>
</dbReference>
<reference evidence="8 9" key="1">
    <citation type="submission" date="2019-07" db="EMBL/GenBank/DDBJ databases">
        <title>Whole genome shotgun sequence of Deinococcus cellulosilyticus NBRC 106333.</title>
        <authorList>
            <person name="Hosoyama A."/>
            <person name="Uohara A."/>
            <person name="Ohji S."/>
            <person name="Ichikawa N."/>
        </authorList>
    </citation>
    <scope>NUCLEOTIDE SEQUENCE [LARGE SCALE GENOMIC DNA]</scope>
    <source>
        <strain evidence="8 9">NBRC 106333</strain>
    </source>
</reference>
<evidence type="ECO:0000313" key="9">
    <source>
        <dbReference type="Proteomes" id="UP000321306"/>
    </source>
</evidence>
<dbReference type="EMBL" id="BJXB01000009">
    <property type="protein sequence ID" value="GEM46722.1"/>
    <property type="molecule type" value="Genomic_DNA"/>
</dbReference>
<dbReference type="AlphaFoldDB" id="A0A511N1H7"/>
<evidence type="ECO:0000259" key="6">
    <source>
        <dbReference type="Pfam" id="PF02055"/>
    </source>
</evidence>
<evidence type="ECO:0000259" key="7">
    <source>
        <dbReference type="Pfam" id="PF17189"/>
    </source>
</evidence>
<dbReference type="OrthoDB" id="9806701at2"/>
<dbReference type="GO" id="GO:0004348">
    <property type="term" value="F:glucosylceramidase activity"/>
    <property type="evidence" value="ECO:0007669"/>
    <property type="project" value="InterPro"/>
</dbReference>
<proteinExistence type="inferred from homology"/>
<evidence type="ECO:0000256" key="2">
    <source>
        <dbReference type="ARBA" id="ARBA00022729"/>
    </source>
</evidence>
<comment type="caution">
    <text evidence="8">The sequence shown here is derived from an EMBL/GenBank/DDBJ whole genome shotgun (WGS) entry which is preliminary data.</text>
</comment>
<feature type="domain" description="Glycosyl hydrolase family 30 beta sandwich" evidence="7">
    <location>
        <begin position="422"/>
        <end position="483"/>
    </location>
</feature>
<feature type="chain" id="PRO_5021883711" evidence="5">
    <location>
        <begin position="20"/>
        <end position="485"/>
    </location>
</feature>
<dbReference type="InterPro" id="IPR033453">
    <property type="entry name" value="Glyco_hydro_30_TIM-barrel"/>
</dbReference>
<keyword evidence="2 5" id="KW-0732">Signal</keyword>
<keyword evidence="9" id="KW-1185">Reference proteome</keyword>
<accession>A0A511N1H7</accession>
<evidence type="ECO:0000256" key="1">
    <source>
        <dbReference type="ARBA" id="ARBA00005382"/>
    </source>
</evidence>
<keyword evidence="3 4" id="KW-0378">Hydrolase</keyword>
<dbReference type="RefSeq" id="WP_146884523.1">
    <property type="nucleotide sequence ID" value="NZ_BJXB01000009.1"/>
</dbReference>
<dbReference type="GO" id="GO:0016020">
    <property type="term" value="C:membrane"/>
    <property type="evidence" value="ECO:0007669"/>
    <property type="project" value="GOC"/>
</dbReference>
<organism evidence="8 9">
    <name type="scientific">Deinococcus cellulosilyticus (strain DSM 18568 / NBRC 106333 / KACC 11606 / 5516J-15)</name>
    <dbReference type="NCBI Taxonomy" id="1223518"/>
    <lineage>
        <taxon>Bacteria</taxon>
        <taxon>Thermotogati</taxon>
        <taxon>Deinococcota</taxon>
        <taxon>Deinococci</taxon>
        <taxon>Deinococcales</taxon>
        <taxon>Deinococcaceae</taxon>
        <taxon>Deinococcus</taxon>
    </lineage>
</organism>
<dbReference type="PRINTS" id="PR00843">
    <property type="entry name" value="GLHYDRLASE30"/>
</dbReference>
<dbReference type="Pfam" id="PF17189">
    <property type="entry name" value="Glyco_hydro_30C"/>
    <property type="match status" value="1"/>
</dbReference>
<evidence type="ECO:0000256" key="3">
    <source>
        <dbReference type="ARBA" id="ARBA00022801"/>
    </source>
</evidence>
<dbReference type="Gene3D" id="2.60.40.1180">
    <property type="entry name" value="Golgi alpha-mannosidase II"/>
    <property type="match status" value="1"/>
</dbReference>
<dbReference type="InterPro" id="IPR033452">
    <property type="entry name" value="GH30_C"/>
</dbReference>
<evidence type="ECO:0000313" key="8">
    <source>
        <dbReference type="EMBL" id="GEM46722.1"/>
    </source>
</evidence>
<dbReference type="Pfam" id="PF02055">
    <property type="entry name" value="Glyco_hydro_30"/>
    <property type="match status" value="1"/>
</dbReference>
<dbReference type="Gene3D" id="3.20.20.80">
    <property type="entry name" value="Glycosidases"/>
    <property type="match status" value="1"/>
</dbReference>
<comment type="similarity">
    <text evidence="1 4">Belongs to the glycosyl hydrolase 30 family.</text>
</comment>
<dbReference type="Proteomes" id="UP000321306">
    <property type="component" value="Unassembled WGS sequence"/>
</dbReference>
<keyword evidence="4" id="KW-0326">Glycosidase</keyword>
<dbReference type="PANTHER" id="PTHR11069">
    <property type="entry name" value="GLUCOSYLCERAMIDASE"/>
    <property type="match status" value="1"/>
</dbReference>
<gene>
    <name evidence="8" type="ORF">DC3_23570</name>
</gene>
<sequence length="485" mass="53391">MHKRTVHLALLTCSLLALTACGTNTQVDLASAPPKIEPGFRPQSATAADVWVTHPDRSRLISWDGTKNFVSDGNVTPSTLTINESQTFQTMEGFGASLTDSAGWLMWNKMSATQRNSLMQSLFGFNDGNAGISFLRIPLGGSDMALSHYTYNDGAADPNLTRFSIVHDLTYIVPLAKQAKTINSSLRYMGTPWSPPAWMKTSGSLNSGKLKPEHYQTYANYLRKTFDAYNAQGVKFNYLSPQNEPQYEPGSYPGTKFEWYDELNFVRGHLFNTMNGTGVKILTLDHNWDLEWYPRAVLNEGSAYYEGTAWHCYAGNNAAMSRVRDAFPSKGVYLTECSGGLWATNFGDNMKWNMQNLFIGGTKNWAKTVLFWSLALDPSGGPHLGGCSNCRGVVSINQNGGAVTFNEEYYAIAHFARFVWPGAVRIGTTDSSDGKFIGVAFRNTNGAKALVVLNQSNSTATFKMVWNGKSIQQSLPASGVATVFW</sequence>
<dbReference type="GO" id="GO:0006680">
    <property type="term" value="P:glucosylceramide catabolic process"/>
    <property type="evidence" value="ECO:0007669"/>
    <property type="project" value="TreeGrafter"/>
</dbReference>
<feature type="signal peptide" evidence="5">
    <location>
        <begin position="1"/>
        <end position="19"/>
    </location>
</feature>
<dbReference type="PANTHER" id="PTHR11069:SF23">
    <property type="entry name" value="LYSOSOMAL ACID GLUCOSYLCERAMIDASE"/>
    <property type="match status" value="1"/>
</dbReference>
<dbReference type="InterPro" id="IPR013780">
    <property type="entry name" value="Glyco_hydro_b"/>
</dbReference>
<protein>
    <submittedName>
        <fullName evidence="8">Glucosylceramidase</fullName>
    </submittedName>
</protein>
<dbReference type="SUPFAM" id="SSF51445">
    <property type="entry name" value="(Trans)glycosidases"/>
    <property type="match status" value="1"/>
</dbReference>
<evidence type="ECO:0000256" key="4">
    <source>
        <dbReference type="RuleBase" id="RU361188"/>
    </source>
</evidence>
<dbReference type="InterPro" id="IPR001139">
    <property type="entry name" value="Glyco_hydro_30"/>
</dbReference>
<name>A0A511N1H7_DEIC1</name>
<dbReference type="InterPro" id="IPR017853">
    <property type="entry name" value="GH"/>
</dbReference>